<feature type="non-terminal residue" evidence="2">
    <location>
        <position position="103"/>
    </location>
</feature>
<name>A0A1Y1VY69_9FUNG</name>
<dbReference type="OrthoDB" id="2123093at2759"/>
<dbReference type="AlphaFoldDB" id="A0A1Y1VY69"/>
<evidence type="ECO:0000313" key="3">
    <source>
        <dbReference type="Proteomes" id="UP000193944"/>
    </source>
</evidence>
<dbReference type="EMBL" id="MCFG01000447">
    <property type="protein sequence ID" value="ORX66232.1"/>
    <property type="molecule type" value="Genomic_DNA"/>
</dbReference>
<keyword evidence="1" id="KW-0147">Chitin-binding</keyword>
<sequence length="103" mass="10828">CCNKNGFCGLSYEDCNISTGCQPSYGICLKNELNLNSSSSFSSTISISNLNSYSNSNSNYGSCIVKGSNLRSYAHISCCSKDGICGLSAEHCGEGCQSEFGVC</sequence>
<dbReference type="GO" id="GO:0008061">
    <property type="term" value="F:chitin binding"/>
    <property type="evidence" value="ECO:0007669"/>
    <property type="project" value="UniProtKB-KW"/>
</dbReference>
<evidence type="ECO:0000256" key="1">
    <source>
        <dbReference type="ARBA" id="ARBA00022669"/>
    </source>
</evidence>
<dbReference type="Proteomes" id="UP000193944">
    <property type="component" value="Unassembled WGS sequence"/>
</dbReference>
<reference evidence="2 3" key="1">
    <citation type="submission" date="2016-08" db="EMBL/GenBank/DDBJ databases">
        <title>A Parts List for Fungal Cellulosomes Revealed by Comparative Genomics.</title>
        <authorList>
            <consortium name="DOE Joint Genome Institute"/>
            <person name="Haitjema C.H."/>
            <person name="Gilmore S.P."/>
            <person name="Henske J.K."/>
            <person name="Solomon K.V."/>
            <person name="De Groot R."/>
            <person name="Kuo A."/>
            <person name="Mondo S.J."/>
            <person name="Salamov A.A."/>
            <person name="Labutti K."/>
            <person name="Zhao Z."/>
            <person name="Chiniquy J."/>
            <person name="Barry K."/>
            <person name="Brewer H.M."/>
            <person name="Purvine S.O."/>
            <person name="Wright A.T."/>
            <person name="Boxma B."/>
            <person name="Van Alen T."/>
            <person name="Hackstein J.H."/>
            <person name="Baker S.E."/>
            <person name="Grigoriev I.V."/>
            <person name="O'Malley M.A."/>
        </authorList>
    </citation>
    <scope>NUCLEOTIDE SEQUENCE [LARGE SCALE GENOMIC DNA]</scope>
    <source>
        <strain evidence="2 3">S4</strain>
    </source>
</reference>
<dbReference type="InterPro" id="IPR036861">
    <property type="entry name" value="Endochitinase-like_sf"/>
</dbReference>
<reference evidence="2 3" key="2">
    <citation type="submission" date="2016-08" db="EMBL/GenBank/DDBJ databases">
        <title>Pervasive Adenine N6-methylation of Active Genes in Fungi.</title>
        <authorList>
            <consortium name="DOE Joint Genome Institute"/>
            <person name="Mondo S.J."/>
            <person name="Dannebaum R.O."/>
            <person name="Kuo R.C."/>
            <person name="Labutti K."/>
            <person name="Haridas S."/>
            <person name="Kuo A."/>
            <person name="Salamov A."/>
            <person name="Ahrendt S.R."/>
            <person name="Lipzen A."/>
            <person name="Sullivan W."/>
            <person name="Andreopoulos W.B."/>
            <person name="Clum A."/>
            <person name="Lindquist E."/>
            <person name="Daum C."/>
            <person name="Ramamoorthy G.K."/>
            <person name="Gryganskyi A."/>
            <person name="Culley D."/>
            <person name="Magnuson J.K."/>
            <person name="James T.Y."/>
            <person name="O'Malley M.A."/>
            <person name="Stajich J.E."/>
            <person name="Spatafora J.W."/>
            <person name="Visel A."/>
            <person name="Grigoriev I.V."/>
        </authorList>
    </citation>
    <scope>NUCLEOTIDE SEQUENCE [LARGE SCALE GENOMIC DNA]</scope>
    <source>
        <strain evidence="2 3">S4</strain>
    </source>
</reference>
<comment type="caution">
    <text evidence="2">The sequence shown here is derived from an EMBL/GenBank/DDBJ whole genome shotgun (WGS) entry which is preliminary data.</text>
</comment>
<dbReference type="Gene3D" id="3.30.60.10">
    <property type="entry name" value="Endochitinase-like"/>
    <property type="match status" value="1"/>
</dbReference>
<accession>A0A1Y1VY69</accession>
<gene>
    <name evidence="2" type="ORF">BCR32DRAFT_183501</name>
</gene>
<proteinExistence type="predicted"/>
<dbReference type="SUPFAM" id="SSF57016">
    <property type="entry name" value="Plant lectins/antimicrobial peptides"/>
    <property type="match status" value="1"/>
</dbReference>
<protein>
    <recommendedName>
        <fullName evidence="4">Chitin-binding type-1 domain-containing protein</fullName>
    </recommendedName>
</protein>
<feature type="non-terminal residue" evidence="2">
    <location>
        <position position="1"/>
    </location>
</feature>
<keyword evidence="3" id="KW-1185">Reference proteome</keyword>
<evidence type="ECO:0008006" key="4">
    <source>
        <dbReference type="Google" id="ProtNLM"/>
    </source>
</evidence>
<organism evidence="2 3">
    <name type="scientific">Anaeromyces robustus</name>
    <dbReference type="NCBI Taxonomy" id="1754192"/>
    <lineage>
        <taxon>Eukaryota</taxon>
        <taxon>Fungi</taxon>
        <taxon>Fungi incertae sedis</taxon>
        <taxon>Chytridiomycota</taxon>
        <taxon>Chytridiomycota incertae sedis</taxon>
        <taxon>Neocallimastigomycetes</taxon>
        <taxon>Neocallimastigales</taxon>
        <taxon>Neocallimastigaceae</taxon>
        <taxon>Anaeromyces</taxon>
    </lineage>
</organism>
<evidence type="ECO:0000313" key="2">
    <source>
        <dbReference type="EMBL" id="ORX66232.1"/>
    </source>
</evidence>